<evidence type="ECO:0000256" key="2">
    <source>
        <dbReference type="ARBA" id="ARBA00023774"/>
    </source>
</evidence>
<comment type="function">
    <text evidence="3">Acts as a calcium sensor. CBL proteins interact with CIPK serine-threonine protein kinases. Binding of a CBL protein to the regulatory NAF domain of a CIPK protein lead to the activation of the kinase in a calcium-dependent manner.</text>
</comment>
<keyword evidence="3" id="KW-0472">Membrane</keyword>
<dbReference type="SMART" id="SM00054">
    <property type="entry name" value="EFh"/>
    <property type="match status" value="3"/>
</dbReference>
<feature type="domain" description="EF-hand" evidence="4">
    <location>
        <begin position="115"/>
        <end position="150"/>
    </location>
</feature>
<comment type="subunit">
    <text evidence="3">Homodimer. Interacts with CIPK.</text>
</comment>
<evidence type="ECO:0000259" key="4">
    <source>
        <dbReference type="PROSITE" id="PS50222"/>
    </source>
</evidence>
<evidence type="ECO:0000313" key="5">
    <source>
        <dbReference type="EMBL" id="KAH0860346.1"/>
    </source>
</evidence>
<keyword evidence="3" id="KW-0479">Metal-binding</keyword>
<sequence length="236" mass="27218">MQNYYVDISKMGCVCSKHLGGTRTRHENISLLASQTFFSDAEVEVLHELFTKLTSCVSSDNLITKEGFQFILTKDTKRRSLSTERMFGLFDMRNDEAIDFGEFVHSLNIFHPNSTQRDKALFAFRLYDTRQTGFIEPEEVKEMIIDVLEESELMLTESIIDSIVSKTFEEADRKKDGKIDLEEWENFVARHPLILKNMTIPFLNLFISGTYHELFHAFSNKSQILTGDDGLSMAKE</sequence>
<dbReference type="InterPro" id="IPR011992">
    <property type="entry name" value="EF-hand-dom_pair"/>
</dbReference>
<comment type="caution">
    <text evidence="5">The sequence shown here is derived from an EMBL/GenBank/DDBJ whole genome shotgun (WGS) entry which is preliminary data.</text>
</comment>
<keyword evidence="6" id="KW-1185">Reference proteome</keyword>
<dbReference type="PANTHER" id="PTHR23056">
    <property type="entry name" value="CALCINEURIN B"/>
    <property type="match status" value="1"/>
</dbReference>
<dbReference type="Gene3D" id="1.10.238.10">
    <property type="entry name" value="EF-hand"/>
    <property type="match status" value="1"/>
</dbReference>
<dbReference type="PROSITE" id="PS50222">
    <property type="entry name" value="EF_HAND_2"/>
    <property type="match status" value="2"/>
</dbReference>
<evidence type="ECO:0000313" key="6">
    <source>
        <dbReference type="Proteomes" id="UP000824890"/>
    </source>
</evidence>
<dbReference type="InterPro" id="IPR045198">
    <property type="entry name" value="CNBL1-10"/>
</dbReference>
<evidence type="ECO:0000256" key="1">
    <source>
        <dbReference type="ARBA" id="ARBA00022737"/>
    </source>
</evidence>
<comment type="subcellular location">
    <subcellularLocation>
        <location evidence="3">Membrane</location>
    </subcellularLocation>
</comment>
<organism evidence="5 6">
    <name type="scientific">Brassica napus</name>
    <name type="common">Rape</name>
    <dbReference type="NCBI Taxonomy" id="3708"/>
    <lineage>
        <taxon>Eukaryota</taxon>
        <taxon>Viridiplantae</taxon>
        <taxon>Streptophyta</taxon>
        <taxon>Embryophyta</taxon>
        <taxon>Tracheophyta</taxon>
        <taxon>Spermatophyta</taxon>
        <taxon>Magnoliopsida</taxon>
        <taxon>eudicotyledons</taxon>
        <taxon>Gunneridae</taxon>
        <taxon>Pentapetalae</taxon>
        <taxon>rosids</taxon>
        <taxon>malvids</taxon>
        <taxon>Brassicales</taxon>
        <taxon>Brassicaceae</taxon>
        <taxon>Brassiceae</taxon>
        <taxon>Brassica</taxon>
    </lineage>
</organism>
<proteinExistence type="inferred from homology"/>
<dbReference type="InterPro" id="IPR002048">
    <property type="entry name" value="EF_hand_dom"/>
</dbReference>
<name>A0ABQ7XWT7_BRANA</name>
<reference evidence="5 6" key="1">
    <citation type="submission" date="2021-05" db="EMBL/GenBank/DDBJ databases">
        <title>Genome Assembly of Synthetic Allotetraploid Brassica napus Reveals Homoeologous Exchanges between Subgenomes.</title>
        <authorList>
            <person name="Davis J.T."/>
        </authorList>
    </citation>
    <scope>NUCLEOTIDE SEQUENCE [LARGE SCALE GENOMIC DNA]</scope>
    <source>
        <strain evidence="6">cv. Da-Ae</strain>
        <tissue evidence="5">Seedling</tissue>
    </source>
</reference>
<dbReference type="Pfam" id="PF13499">
    <property type="entry name" value="EF-hand_7"/>
    <property type="match status" value="1"/>
</dbReference>
<evidence type="ECO:0000256" key="3">
    <source>
        <dbReference type="RuleBase" id="RU369080"/>
    </source>
</evidence>
<protein>
    <recommendedName>
        <fullName evidence="3">Calcineurin B-like protein</fullName>
    </recommendedName>
</protein>
<keyword evidence="1 3" id="KW-0677">Repeat</keyword>
<dbReference type="EMBL" id="JAGKQM010000019">
    <property type="protein sequence ID" value="KAH0860346.1"/>
    <property type="molecule type" value="Genomic_DNA"/>
</dbReference>
<accession>A0ABQ7XWT7</accession>
<gene>
    <name evidence="5" type="ORF">HID58_088607</name>
</gene>
<dbReference type="SUPFAM" id="SSF47473">
    <property type="entry name" value="EF-hand"/>
    <property type="match status" value="1"/>
</dbReference>
<dbReference type="CDD" id="cd00051">
    <property type="entry name" value="EFh"/>
    <property type="match status" value="1"/>
</dbReference>
<feature type="domain" description="EF-hand" evidence="4">
    <location>
        <begin position="159"/>
        <end position="194"/>
    </location>
</feature>
<dbReference type="Proteomes" id="UP000824890">
    <property type="component" value="Unassembled WGS sequence"/>
</dbReference>
<comment type="similarity">
    <text evidence="2 3">Belongs to the calcineurin regulatory subunit family.</text>
</comment>
<dbReference type="PRINTS" id="PR00450">
    <property type="entry name" value="RECOVERIN"/>
</dbReference>
<dbReference type="PANTHER" id="PTHR23056:SF108">
    <property type="entry name" value="CALCINEURIN B-LIKE PROTEIN 5"/>
    <property type="match status" value="1"/>
</dbReference>
<keyword evidence="3" id="KW-0106">Calcium</keyword>